<evidence type="ECO:0000256" key="2">
    <source>
        <dbReference type="SAM" id="MobiDB-lite"/>
    </source>
</evidence>
<feature type="compositionally biased region" description="Pro residues" evidence="2">
    <location>
        <begin position="428"/>
        <end position="445"/>
    </location>
</feature>
<dbReference type="PROSITE" id="PS00125">
    <property type="entry name" value="SER_THR_PHOSPHATASE"/>
    <property type="match status" value="1"/>
</dbReference>
<dbReference type="AlphaFoldDB" id="A0A1J4L101"/>
<dbReference type="SUPFAM" id="SSF56300">
    <property type="entry name" value="Metallo-dependent phosphatases"/>
    <property type="match status" value="1"/>
</dbReference>
<dbReference type="GO" id="GO:0005737">
    <property type="term" value="C:cytoplasm"/>
    <property type="evidence" value="ECO:0007669"/>
    <property type="project" value="TreeGrafter"/>
</dbReference>
<accession>A0A1J4L101</accession>
<dbReference type="EMBL" id="MLAK01000038">
    <property type="protein sequence ID" value="OHT17090.1"/>
    <property type="molecule type" value="Genomic_DNA"/>
</dbReference>
<proteinExistence type="inferred from homology"/>
<dbReference type="Pfam" id="PF00149">
    <property type="entry name" value="Metallophos"/>
    <property type="match status" value="1"/>
</dbReference>
<dbReference type="CDD" id="cd00144">
    <property type="entry name" value="MPP_PPP_family"/>
    <property type="match status" value="1"/>
</dbReference>
<evidence type="ECO:0000313" key="4">
    <source>
        <dbReference type="EMBL" id="OHT17090.1"/>
    </source>
</evidence>
<reference evidence="4" key="1">
    <citation type="submission" date="2016-10" db="EMBL/GenBank/DDBJ databases">
        <authorList>
            <person name="Benchimol M."/>
            <person name="Almeida L.G."/>
            <person name="Vasconcelos A.T."/>
            <person name="Perreira-Neves A."/>
            <person name="Rosa I.A."/>
            <person name="Tasca T."/>
            <person name="Bogo M.R."/>
            <person name="de Souza W."/>
        </authorList>
    </citation>
    <scope>NUCLEOTIDE SEQUENCE [LARGE SCALE GENOMIC DNA]</scope>
    <source>
        <strain evidence="4">K</strain>
    </source>
</reference>
<dbReference type="PANTHER" id="PTHR11668">
    <property type="entry name" value="SERINE/THREONINE PROTEIN PHOSPHATASE"/>
    <property type="match status" value="1"/>
</dbReference>
<dbReference type="InterPro" id="IPR050341">
    <property type="entry name" value="PP1_catalytic_subunit"/>
</dbReference>
<comment type="catalytic activity">
    <reaction evidence="1">
        <text>O-phospho-L-threonyl-[protein] + H2O = L-threonyl-[protein] + phosphate</text>
        <dbReference type="Rhea" id="RHEA:47004"/>
        <dbReference type="Rhea" id="RHEA-COMP:11060"/>
        <dbReference type="Rhea" id="RHEA-COMP:11605"/>
        <dbReference type="ChEBI" id="CHEBI:15377"/>
        <dbReference type="ChEBI" id="CHEBI:30013"/>
        <dbReference type="ChEBI" id="CHEBI:43474"/>
        <dbReference type="ChEBI" id="CHEBI:61977"/>
        <dbReference type="EC" id="3.1.3.16"/>
    </reaction>
</comment>
<name>A0A1J4L101_9EUKA</name>
<protein>
    <recommendedName>
        <fullName evidence="1">Serine/threonine-protein phosphatase</fullName>
        <ecNumber evidence="1">3.1.3.16</ecNumber>
    </recommendedName>
</protein>
<comment type="similarity">
    <text evidence="1">Belongs to the PPP phosphatase family.</text>
</comment>
<dbReference type="PANTHER" id="PTHR11668:SF494">
    <property type="entry name" value="PROTEIN PHOSPHATASE, PUTATIVE-RELATED"/>
    <property type="match status" value="1"/>
</dbReference>
<evidence type="ECO:0000259" key="3">
    <source>
        <dbReference type="PROSITE" id="PS00125"/>
    </source>
</evidence>
<keyword evidence="5" id="KW-1185">Reference proteome</keyword>
<dbReference type="Gene3D" id="3.60.21.10">
    <property type="match status" value="1"/>
</dbReference>
<dbReference type="Proteomes" id="UP000179807">
    <property type="component" value="Unassembled WGS sequence"/>
</dbReference>
<organism evidence="4 5">
    <name type="scientific">Tritrichomonas foetus</name>
    <dbReference type="NCBI Taxonomy" id="1144522"/>
    <lineage>
        <taxon>Eukaryota</taxon>
        <taxon>Metamonada</taxon>
        <taxon>Parabasalia</taxon>
        <taxon>Tritrichomonadida</taxon>
        <taxon>Tritrichomonadidae</taxon>
        <taxon>Tritrichomonas</taxon>
    </lineage>
</organism>
<keyword evidence="1" id="KW-0378">Hydrolase</keyword>
<dbReference type="PRINTS" id="PR00114">
    <property type="entry name" value="STPHPHTASE"/>
</dbReference>
<dbReference type="VEuPathDB" id="TrichDB:TRFO_41302"/>
<comment type="caution">
    <text evidence="4">The sequence shown here is derived from an EMBL/GenBank/DDBJ whole genome shotgun (WGS) entry which is preliminary data.</text>
</comment>
<sequence>MFSTSSNSKYRTLLDAYMNSFSHDVFQYANKQALLSLPNPDQRLIMDLFIDVQKIFEEEPIMLDVRSPCIIVGDIHGQILDLYRILKIFGMPAKQKYVFLGDFVDRGEFSVEVIIIVFILKVIWPDNVKIIRGNHEFEFLCSQCGFMTQMIDFFGDNNLFNYCAKAFGYIPLAARIDYKILCVHGGIGPEFNNLSQIGSLKRPIHDYDNDLLNSLLWSDPSLETDTFIESVRGTGYFFGEKAVNDFLANTKIQMIVRGHECVTEGVEFHFNEKICTVFSASNYCGLIGNSAGVLEMTGPMKYKIRKLPPLPWLLRANVMFRDPNSPFDPSSFTSTKMSKQSKANANTNSNNVYSIGNINILGNHQRKNSYGGGNVSGSLPSNSDNKLKCAASFRYMPTLVQHNSGNKLTKFSQSVKQLPKLELEQVPPLEPPPGLRRPIVAPPPTNIKRGSPRRLSYDRPRF</sequence>
<feature type="region of interest" description="Disordered" evidence="2">
    <location>
        <begin position="424"/>
        <end position="462"/>
    </location>
</feature>
<dbReference type="SMART" id="SM00156">
    <property type="entry name" value="PP2Ac"/>
    <property type="match status" value="1"/>
</dbReference>
<feature type="domain" description="Serine/threonine specific protein phosphatases" evidence="3">
    <location>
        <begin position="131"/>
        <end position="136"/>
    </location>
</feature>
<gene>
    <name evidence="4" type="ORF">TRFO_41302</name>
</gene>
<dbReference type="GO" id="GO:0004722">
    <property type="term" value="F:protein serine/threonine phosphatase activity"/>
    <property type="evidence" value="ECO:0007669"/>
    <property type="project" value="UniProtKB-EC"/>
</dbReference>
<evidence type="ECO:0000313" key="5">
    <source>
        <dbReference type="Proteomes" id="UP000179807"/>
    </source>
</evidence>
<evidence type="ECO:0000256" key="1">
    <source>
        <dbReference type="RuleBase" id="RU004273"/>
    </source>
</evidence>
<feature type="region of interest" description="Disordered" evidence="2">
    <location>
        <begin position="329"/>
        <end position="348"/>
    </location>
</feature>
<dbReference type="EC" id="3.1.3.16" evidence="1"/>
<dbReference type="GO" id="GO:0005634">
    <property type="term" value="C:nucleus"/>
    <property type="evidence" value="ECO:0007669"/>
    <property type="project" value="TreeGrafter"/>
</dbReference>
<dbReference type="InterPro" id="IPR006186">
    <property type="entry name" value="Ser/Thr-sp_prot-phosphatase"/>
</dbReference>
<dbReference type="GeneID" id="94848398"/>
<dbReference type="InterPro" id="IPR004843">
    <property type="entry name" value="Calcineurin-like_PHP"/>
</dbReference>
<dbReference type="RefSeq" id="XP_068370226.1">
    <property type="nucleotide sequence ID" value="XM_068513694.1"/>
</dbReference>
<dbReference type="InterPro" id="IPR029052">
    <property type="entry name" value="Metallo-depent_PP-like"/>
</dbReference>